<keyword evidence="2 3" id="KW-0326">Glycosidase</keyword>
<feature type="active site" description="Proton donor" evidence="3">
    <location>
        <position position="283"/>
    </location>
</feature>
<proteinExistence type="inferred from homology"/>
<dbReference type="InterPro" id="IPR029018">
    <property type="entry name" value="Hex-like_dom2"/>
</dbReference>
<dbReference type="PANTHER" id="PTHR13170:SF16">
    <property type="entry name" value="PROTEIN O-GLCNACASE"/>
    <property type="match status" value="1"/>
</dbReference>
<name>A0A521EA67_SACCC</name>
<dbReference type="GO" id="GO:0015929">
    <property type="term" value="F:hexosaminidase activity"/>
    <property type="evidence" value="ECO:0007669"/>
    <property type="project" value="UniProtKB-ARBA"/>
</dbReference>
<keyword evidence="1 3" id="KW-0378">Hydrolase</keyword>
<organism evidence="5 6">
    <name type="scientific">Saccharicrinis carchari</name>
    <dbReference type="NCBI Taxonomy" id="1168039"/>
    <lineage>
        <taxon>Bacteria</taxon>
        <taxon>Pseudomonadati</taxon>
        <taxon>Bacteroidota</taxon>
        <taxon>Bacteroidia</taxon>
        <taxon>Marinilabiliales</taxon>
        <taxon>Marinilabiliaceae</taxon>
        <taxon>Saccharicrinis</taxon>
    </lineage>
</organism>
<dbReference type="Gene3D" id="3.30.379.10">
    <property type="entry name" value="Chitobiase/beta-hexosaminidase domain 2-like"/>
    <property type="match status" value="1"/>
</dbReference>
<dbReference type="Pfam" id="PF07555">
    <property type="entry name" value="NAGidase"/>
    <property type="match status" value="1"/>
</dbReference>
<dbReference type="InterPro" id="IPR015882">
    <property type="entry name" value="HEX_bac_N"/>
</dbReference>
<evidence type="ECO:0000313" key="5">
    <source>
        <dbReference type="EMBL" id="SMO80813.1"/>
    </source>
</evidence>
<dbReference type="InterPro" id="IPR011496">
    <property type="entry name" value="O-GlcNAcase_cat"/>
</dbReference>
<dbReference type="Pfam" id="PF21809">
    <property type="entry name" value="Glyco_hydro_84_hel"/>
    <property type="match status" value="1"/>
</dbReference>
<evidence type="ECO:0000256" key="3">
    <source>
        <dbReference type="PROSITE-ProRule" id="PRU01353"/>
    </source>
</evidence>
<reference evidence="5 6" key="1">
    <citation type="submission" date="2017-05" db="EMBL/GenBank/DDBJ databases">
        <authorList>
            <person name="Varghese N."/>
            <person name="Submissions S."/>
        </authorList>
    </citation>
    <scope>NUCLEOTIDE SEQUENCE [LARGE SCALE GENOMIC DNA]</scope>
    <source>
        <strain evidence="5 6">DSM 27040</strain>
    </source>
</reference>
<dbReference type="NCBIfam" id="NF041654">
    <property type="entry name" value="GlcNAcase"/>
    <property type="match status" value="1"/>
</dbReference>
<feature type="domain" description="GH84" evidence="4">
    <location>
        <begin position="168"/>
        <end position="435"/>
    </location>
</feature>
<dbReference type="Pfam" id="PF18344">
    <property type="entry name" value="CBM32"/>
    <property type="match status" value="1"/>
</dbReference>
<evidence type="ECO:0000259" key="4">
    <source>
        <dbReference type="PROSITE" id="PS52009"/>
    </source>
</evidence>
<evidence type="ECO:0000313" key="6">
    <source>
        <dbReference type="Proteomes" id="UP000319040"/>
    </source>
</evidence>
<dbReference type="Gene3D" id="2.60.40.1180">
    <property type="entry name" value="Golgi alpha-mannosidase II"/>
    <property type="match status" value="1"/>
</dbReference>
<dbReference type="EMBL" id="FXTB01000008">
    <property type="protein sequence ID" value="SMO80813.1"/>
    <property type="molecule type" value="Genomic_DNA"/>
</dbReference>
<dbReference type="SUPFAM" id="SSF55545">
    <property type="entry name" value="beta-N-acetylhexosaminidase-like domain"/>
    <property type="match status" value="1"/>
</dbReference>
<dbReference type="Gene3D" id="1.20.58.460">
    <property type="entry name" value="Hyaluronidase post-catalytic domain-like"/>
    <property type="match status" value="1"/>
</dbReference>
<dbReference type="GO" id="GO:1901135">
    <property type="term" value="P:carbohydrate derivative metabolic process"/>
    <property type="evidence" value="ECO:0007669"/>
    <property type="project" value="UniProtKB-ARBA"/>
</dbReference>
<dbReference type="Gene3D" id="3.20.20.80">
    <property type="entry name" value="Glycosidases"/>
    <property type="match status" value="1"/>
</dbReference>
<dbReference type="PANTHER" id="PTHR13170">
    <property type="entry name" value="O-GLCNACASE"/>
    <property type="match status" value="1"/>
</dbReference>
<dbReference type="PROSITE" id="PS52009">
    <property type="entry name" value="GH84"/>
    <property type="match status" value="1"/>
</dbReference>
<dbReference type="InterPro" id="IPR017853">
    <property type="entry name" value="GH"/>
</dbReference>
<protein>
    <submittedName>
        <fullName evidence="5">Hyaluronoglucosaminidase</fullName>
    </submittedName>
</protein>
<comment type="similarity">
    <text evidence="3">Belongs to the glycosyl hydrolase 84 family.</text>
</comment>
<dbReference type="Pfam" id="PF02838">
    <property type="entry name" value="Glyco_hydro_20b"/>
    <property type="match status" value="1"/>
</dbReference>
<dbReference type="InterPro" id="IPR051822">
    <property type="entry name" value="Glycosyl_Hydrolase_84"/>
</dbReference>
<sequence length="757" mass="87154">MWMAFFIFLECLIVNYLKYKVMQLRIFFLSIAIMGFQTLFSQKVQIQPTPQIVSQPSGHILKPEEVRIIGANSADKEAVKLLKSLFSISESKKGFPIYLGEKSDKAIRKYKSQIPNKAEGYYLSIEKNKIVVAGNDERGTYYGMQTLKQLLVDGKLPLLNIKDYPDITARGVVEGFYGTPWNYEDRVSQLKFYGANKLNTYIYGPKDDPYHRSPNWREPYPAKEAKAIKELVQVANHNHVDFVWAIHPGMDIKWNTADRDAAISKFEAMYDLGVRAFAVFFDDISWEDSNAAKQADFLNYLDDNFVKVKKNVLPLILCPTEYNKSWSKIEKGYLPTLGEKLNPSIHVMWTGDRVISDIDRQGLEWINQHIKRKAYIWWNFPVSDYVRDHLLMGPAYGLDTGASDLMSGFMSNPMEFAEASKVAIYSVADYAWNIKAYQSMEAWERALKAVMPNNCEMFRVFAIHNADLGPNGHGYRRDESWEFKEIAEKYLNEVKSGKWKVETIADVQQEFIQMMMSAKTLLQSTDNPALIDEIEPWLLQFRLLGESGLALTHLQVALEKNDKAYFKKLYSYIKLLKEEMFKNSNSLNQNPYQPGVKTGSLVIEPLINNALAELSKQYAQRYNEELPSIANYIPHLIYTNLNQVENLPIRYLHKTISISPLLEVLKVPANGYVGIELVPEQTVLHSKINMGLDEFPEWAKIQVSADGDNWTDYQGKYNGRKEWVGGKLEGLYRFVRMVNTSANEQECYLKRFEVKIK</sequence>
<accession>A0A521EA67</accession>
<evidence type="ECO:0000256" key="2">
    <source>
        <dbReference type="ARBA" id="ARBA00023295"/>
    </source>
</evidence>
<dbReference type="InterPro" id="IPR049478">
    <property type="entry name" value="BT_4395-like_hel"/>
</dbReference>
<dbReference type="AlphaFoldDB" id="A0A521EA67"/>
<keyword evidence="6" id="KW-1185">Reference proteome</keyword>
<evidence type="ECO:0000256" key="1">
    <source>
        <dbReference type="ARBA" id="ARBA00022801"/>
    </source>
</evidence>
<dbReference type="Proteomes" id="UP000319040">
    <property type="component" value="Unassembled WGS sequence"/>
</dbReference>
<dbReference type="SUPFAM" id="SSF140657">
    <property type="entry name" value="Hyaluronidase post-catalytic domain-like"/>
    <property type="match status" value="1"/>
</dbReference>
<dbReference type="InterPro" id="IPR013780">
    <property type="entry name" value="Glyco_hydro_b"/>
</dbReference>
<dbReference type="GO" id="GO:0005975">
    <property type="term" value="P:carbohydrate metabolic process"/>
    <property type="evidence" value="ECO:0007669"/>
    <property type="project" value="UniProtKB-ARBA"/>
</dbReference>
<gene>
    <name evidence="5" type="ORF">SAMN06265379_10866</name>
</gene>
<dbReference type="InterPro" id="IPR048162">
    <property type="entry name" value="O-GlcNAcase_BT_4395-like"/>
</dbReference>
<dbReference type="SUPFAM" id="SSF51445">
    <property type="entry name" value="(Trans)glycosidases"/>
    <property type="match status" value="1"/>
</dbReference>